<dbReference type="Proteomes" id="UP000011529">
    <property type="component" value="Unassembled WGS sequence"/>
</dbReference>
<protein>
    <submittedName>
        <fullName evidence="1">Uncharacterized protein</fullName>
    </submittedName>
</protein>
<reference evidence="1" key="2">
    <citation type="journal article" date="2013" name="Mar. Genomics">
        <title>Expression of sulfatases in Rhodopirellula baltica and the diversity of sulfatases in the genus Rhodopirellula.</title>
        <authorList>
            <person name="Wegner C.E."/>
            <person name="Richter-Heitmann T."/>
            <person name="Klindworth A."/>
            <person name="Klockow C."/>
            <person name="Richter M."/>
            <person name="Achstetter T."/>
            <person name="Glockner F.O."/>
            <person name="Harder J."/>
        </authorList>
    </citation>
    <scope>NUCLEOTIDE SEQUENCE [LARGE SCALE GENOMIC DNA]</scope>
    <source>
        <strain evidence="1">6C</strain>
    </source>
</reference>
<comment type="caution">
    <text evidence="1">The sequence shown here is derived from an EMBL/GenBank/DDBJ whole genome shotgun (WGS) entry which is preliminary data.</text>
</comment>
<accession>M2A361</accession>
<keyword evidence="2" id="KW-1185">Reference proteome</keyword>
<name>M2A361_9BACT</name>
<gene>
    <name evidence="1" type="ORF">RE6C_06047</name>
</gene>
<proteinExistence type="predicted"/>
<evidence type="ECO:0000313" key="2">
    <source>
        <dbReference type="Proteomes" id="UP000011529"/>
    </source>
</evidence>
<dbReference type="AlphaFoldDB" id="M2A361"/>
<evidence type="ECO:0000313" key="1">
    <source>
        <dbReference type="EMBL" id="EMB13191.1"/>
    </source>
</evidence>
<reference evidence="1" key="1">
    <citation type="submission" date="2012-11" db="EMBL/GenBank/DDBJ databases">
        <title>Permanent draft genomes of Rhodopirellula europaea strain SH398 and 6C.</title>
        <authorList>
            <person name="Richter M."/>
            <person name="Richter-Heitmann T."/>
            <person name="Frank C."/>
            <person name="Harder J."/>
            <person name="Glockner F.O."/>
        </authorList>
    </citation>
    <scope>NUCLEOTIDE SEQUENCE</scope>
    <source>
        <strain evidence="1">6C</strain>
    </source>
</reference>
<dbReference type="EMBL" id="ANMO01000271">
    <property type="protein sequence ID" value="EMB13191.1"/>
    <property type="molecule type" value="Genomic_DNA"/>
</dbReference>
<organism evidence="1 2">
    <name type="scientific">Rhodopirellula europaea 6C</name>
    <dbReference type="NCBI Taxonomy" id="1263867"/>
    <lineage>
        <taxon>Bacteria</taxon>
        <taxon>Pseudomonadati</taxon>
        <taxon>Planctomycetota</taxon>
        <taxon>Planctomycetia</taxon>
        <taxon>Pirellulales</taxon>
        <taxon>Pirellulaceae</taxon>
        <taxon>Rhodopirellula</taxon>
    </lineage>
</organism>
<dbReference type="PATRIC" id="fig|1263867.3.peg.6480"/>
<sequence length="56" mass="6362">MHRLTLFVRRIVLSGSKSKRLPSHHSARIVREKITAKLLDRSPGQIKQGLTDCPVE</sequence>